<evidence type="ECO:0000313" key="3">
    <source>
        <dbReference type="Proteomes" id="UP000054166"/>
    </source>
</evidence>
<organism evidence="2 3">
    <name type="scientific">Piloderma croceum (strain F 1598)</name>
    <dbReference type="NCBI Taxonomy" id="765440"/>
    <lineage>
        <taxon>Eukaryota</taxon>
        <taxon>Fungi</taxon>
        <taxon>Dikarya</taxon>
        <taxon>Basidiomycota</taxon>
        <taxon>Agaricomycotina</taxon>
        <taxon>Agaricomycetes</taxon>
        <taxon>Agaricomycetidae</taxon>
        <taxon>Atheliales</taxon>
        <taxon>Atheliaceae</taxon>
        <taxon>Piloderma</taxon>
    </lineage>
</organism>
<keyword evidence="3" id="KW-1185">Reference proteome</keyword>
<protein>
    <submittedName>
        <fullName evidence="2">Uncharacterized protein</fullName>
    </submittedName>
</protein>
<dbReference type="EMBL" id="KN833513">
    <property type="protein sequence ID" value="KIM71077.1"/>
    <property type="molecule type" value="Genomic_DNA"/>
</dbReference>
<gene>
    <name evidence="2" type="ORF">PILCRDRAFT_17405</name>
</gene>
<dbReference type="AlphaFoldDB" id="A0A0C3B1F4"/>
<reference evidence="2 3" key="1">
    <citation type="submission" date="2014-04" db="EMBL/GenBank/DDBJ databases">
        <authorList>
            <consortium name="DOE Joint Genome Institute"/>
            <person name="Kuo A."/>
            <person name="Tarkka M."/>
            <person name="Buscot F."/>
            <person name="Kohler A."/>
            <person name="Nagy L.G."/>
            <person name="Floudas D."/>
            <person name="Copeland A."/>
            <person name="Barry K.W."/>
            <person name="Cichocki N."/>
            <person name="Veneault-Fourrey C."/>
            <person name="LaButti K."/>
            <person name="Lindquist E.A."/>
            <person name="Lipzen A."/>
            <person name="Lundell T."/>
            <person name="Morin E."/>
            <person name="Murat C."/>
            <person name="Sun H."/>
            <person name="Tunlid A."/>
            <person name="Henrissat B."/>
            <person name="Grigoriev I.V."/>
            <person name="Hibbett D.S."/>
            <person name="Martin F."/>
            <person name="Nordberg H.P."/>
            <person name="Cantor M.N."/>
            <person name="Hua S.X."/>
        </authorList>
    </citation>
    <scope>NUCLEOTIDE SEQUENCE [LARGE SCALE GENOMIC DNA]</scope>
    <source>
        <strain evidence="2 3">F 1598</strain>
    </source>
</reference>
<feature type="compositionally biased region" description="Acidic residues" evidence="1">
    <location>
        <begin position="46"/>
        <end position="62"/>
    </location>
</feature>
<name>A0A0C3B1F4_PILCF</name>
<dbReference type="HOGENOM" id="CLU_1949656_0_0_1"/>
<accession>A0A0C3B1F4</accession>
<evidence type="ECO:0000313" key="2">
    <source>
        <dbReference type="EMBL" id="KIM71077.1"/>
    </source>
</evidence>
<feature type="region of interest" description="Disordered" evidence="1">
    <location>
        <begin position="26"/>
        <end position="69"/>
    </location>
</feature>
<dbReference type="Proteomes" id="UP000054166">
    <property type="component" value="Unassembled WGS sequence"/>
</dbReference>
<proteinExistence type="predicted"/>
<evidence type="ECO:0000256" key="1">
    <source>
        <dbReference type="SAM" id="MobiDB-lite"/>
    </source>
</evidence>
<dbReference type="InParanoid" id="A0A0C3B1F4"/>
<reference evidence="3" key="2">
    <citation type="submission" date="2015-01" db="EMBL/GenBank/DDBJ databases">
        <title>Evolutionary Origins and Diversification of the Mycorrhizal Mutualists.</title>
        <authorList>
            <consortium name="DOE Joint Genome Institute"/>
            <consortium name="Mycorrhizal Genomics Consortium"/>
            <person name="Kohler A."/>
            <person name="Kuo A."/>
            <person name="Nagy L.G."/>
            <person name="Floudas D."/>
            <person name="Copeland A."/>
            <person name="Barry K.W."/>
            <person name="Cichocki N."/>
            <person name="Veneault-Fourrey C."/>
            <person name="LaButti K."/>
            <person name="Lindquist E.A."/>
            <person name="Lipzen A."/>
            <person name="Lundell T."/>
            <person name="Morin E."/>
            <person name="Murat C."/>
            <person name="Riley R."/>
            <person name="Ohm R."/>
            <person name="Sun H."/>
            <person name="Tunlid A."/>
            <person name="Henrissat B."/>
            <person name="Grigoriev I.V."/>
            <person name="Hibbett D.S."/>
            <person name="Martin F."/>
        </authorList>
    </citation>
    <scope>NUCLEOTIDE SEQUENCE [LARGE SCALE GENOMIC DNA]</scope>
    <source>
        <strain evidence="3">F 1598</strain>
    </source>
</reference>
<sequence length="129" mass="14456">MSDIDSHSTCNSSTSDALDAGFPALFQECDSDSNTSSGEDSRMDDLPELEDETEWEDSDSDSDSGSPDWHSLSDVLEVLAIVEEDDIARTIMRDRHWIIPRHMQPIPLTRIHTSYYIACSHRSRPNGSP</sequence>